<organism evidence="2 3">
    <name type="scientific">Sorangium cellulosum</name>
    <name type="common">Polyangium cellulosum</name>
    <dbReference type="NCBI Taxonomy" id="56"/>
    <lineage>
        <taxon>Bacteria</taxon>
        <taxon>Pseudomonadati</taxon>
        <taxon>Myxococcota</taxon>
        <taxon>Polyangia</taxon>
        <taxon>Polyangiales</taxon>
        <taxon>Polyangiaceae</taxon>
        <taxon>Sorangium</taxon>
    </lineage>
</organism>
<proteinExistence type="predicted"/>
<dbReference type="Proteomes" id="UP000238348">
    <property type="component" value="Chromosome"/>
</dbReference>
<evidence type="ECO:0000313" key="3">
    <source>
        <dbReference type="Proteomes" id="UP000238348"/>
    </source>
</evidence>
<sequence>MTGKVTAVDLETAAATWSIDVPREPRGVVVREDGAAAYVTHLTSAALSRVELRGAPQARPVALPPSPLRTPRGKALSASLGYAAALSPDGRRLFVARHALGALGEQAWFGAATVDVLLTGDDQPLAPRRREGAPAWTAPALAELPFDDVELEVPNTELAPFVQPRAAGGSAAHAHSSRSGAATGGSSRSSPSRRGIAAPPGSSPAS</sequence>
<accession>A0A2L0EQG9</accession>
<evidence type="ECO:0000256" key="1">
    <source>
        <dbReference type="SAM" id="MobiDB-lite"/>
    </source>
</evidence>
<feature type="compositionally biased region" description="Low complexity" evidence="1">
    <location>
        <begin position="164"/>
        <end position="200"/>
    </location>
</feature>
<gene>
    <name evidence="2" type="ORF">SOCE26_029710</name>
</gene>
<dbReference type="InterPro" id="IPR011045">
    <property type="entry name" value="N2O_reductase_N"/>
</dbReference>
<dbReference type="InterPro" id="IPR015943">
    <property type="entry name" value="WD40/YVTN_repeat-like_dom_sf"/>
</dbReference>
<evidence type="ECO:0000313" key="2">
    <source>
        <dbReference type="EMBL" id="AUX41551.1"/>
    </source>
</evidence>
<dbReference type="AlphaFoldDB" id="A0A2L0EQG9"/>
<dbReference type="SUPFAM" id="SSF50974">
    <property type="entry name" value="Nitrous oxide reductase, N-terminal domain"/>
    <property type="match status" value="1"/>
</dbReference>
<dbReference type="Gene3D" id="2.130.10.10">
    <property type="entry name" value="YVTN repeat-like/Quinoprotein amine dehydrogenase"/>
    <property type="match status" value="1"/>
</dbReference>
<name>A0A2L0EQG9_SORCE</name>
<reference evidence="2 3" key="1">
    <citation type="submission" date="2015-09" db="EMBL/GenBank/DDBJ databases">
        <title>Sorangium comparison.</title>
        <authorList>
            <person name="Zaburannyi N."/>
            <person name="Bunk B."/>
            <person name="Overmann J."/>
            <person name="Mueller R."/>
        </authorList>
    </citation>
    <scope>NUCLEOTIDE SEQUENCE [LARGE SCALE GENOMIC DNA]</scope>
    <source>
        <strain evidence="2 3">So ce26</strain>
    </source>
</reference>
<feature type="region of interest" description="Disordered" evidence="1">
    <location>
        <begin position="161"/>
        <end position="206"/>
    </location>
</feature>
<dbReference type="EMBL" id="CP012673">
    <property type="protein sequence ID" value="AUX41551.1"/>
    <property type="molecule type" value="Genomic_DNA"/>
</dbReference>
<dbReference type="RefSeq" id="WP_234023674.1">
    <property type="nucleotide sequence ID" value="NZ_CP012673.1"/>
</dbReference>
<protein>
    <submittedName>
        <fullName evidence="2">Uncharacterized protein</fullName>
    </submittedName>
</protein>